<dbReference type="CDD" id="cd18873">
    <property type="entry name" value="NUDIX_NadM_like"/>
    <property type="match status" value="1"/>
</dbReference>
<protein>
    <recommendedName>
        <fullName evidence="3">Nudix hydrolase domain-containing protein</fullName>
    </recommendedName>
</protein>
<dbReference type="InterPro" id="IPR036388">
    <property type="entry name" value="WH-like_DNA-bd_sf"/>
</dbReference>
<reference evidence="5" key="1">
    <citation type="submission" date="2015-09" db="EMBL/GenBank/DDBJ databases">
        <authorList>
            <person name="Wibberg D."/>
        </authorList>
    </citation>
    <scope>NUCLEOTIDE SEQUENCE [LARGE SCALE GENOMIC DNA]</scope>
    <source>
        <strain evidence="5">SD1D</strain>
    </source>
</reference>
<evidence type="ECO:0000256" key="2">
    <source>
        <dbReference type="RuleBase" id="RU003476"/>
    </source>
</evidence>
<dbReference type="PROSITE" id="PS00893">
    <property type="entry name" value="NUDIX_BOX"/>
    <property type="match status" value="1"/>
</dbReference>
<evidence type="ECO:0000313" key="5">
    <source>
        <dbReference type="Proteomes" id="UP000196053"/>
    </source>
</evidence>
<name>A0A0K8J1U3_9FIRM</name>
<keyword evidence="5" id="KW-1185">Reference proteome</keyword>
<feature type="domain" description="Nudix hydrolase" evidence="3">
    <location>
        <begin position="24"/>
        <end position="171"/>
    </location>
</feature>
<evidence type="ECO:0000259" key="3">
    <source>
        <dbReference type="PROSITE" id="PS51462"/>
    </source>
</evidence>
<dbReference type="AlphaFoldDB" id="A0A0K8J1U3"/>
<comment type="similarity">
    <text evidence="2">Belongs to the Nudix hydrolase family.</text>
</comment>
<dbReference type="InterPro" id="IPR054105">
    <property type="entry name" value="WHD_NrtR"/>
</dbReference>
<dbReference type="PROSITE" id="PS51462">
    <property type="entry name" value="NUDIX"/>
    <property type="match status" value="1"/>
</dbReference>
<keyword evidence="1 2" id="KW-0378">Hydrolase</keyword>
<dbReference type="Proteomes" id="UP000196053">
    <property type="component" value="Chromosome I"/>
</dbReference>
<dbReference type="PANTHER" id="PTHR43736">
    <property type="entry name" value="ADP-RIBOSE PYROPHOSPHATASE"/>
    <property type="match status" value="1"/>
</dbReference>
<dbReference type="InterPro" id="IPR015797">
    <property type="entry name" value="NUDIX_hydrolase-like_dom_sf"/>
</dbReference>
<proteinExistence type="inferred from homology"/>
<dbReference type="SUPFAM" id="SSF46785">
    <property type="entry name" value="Winged helix' DNA-binding domain"/>
    <property type="match status" value="1"/>
</dbReference>
<dbReference type="PANTHER" id="PTHR43736:SF4">
    <property type="entry name" value="SLR1690 PROTEIN"/>
    <property type="match status" value="1"/>
</dbReference>
<evidence type="ECO:0000256" key="1">
    <source>
        <dbReference type="ARBA" id="ARBA00022801"/>
    </source>
</evidence>
<dbReference type="EMBL" id="LN879430">
    <property type="protein sequence ID" value="CUH91626.1"/>
    <property type="molecule type" value="Genomic_DNA"/>
</dbReference>
<dbReference type="SUPFAM" id="SSF55811">
    <property type="entry name" value="Nudix"/>
    <property type="match status" value="1"/>
</dbReference>
<dbReference type="OrthoDB" id="9786141at2"/>
<organism evidence="4 5">
    <name type="scientific">Herbinix luporum</name>
    <dbReference type="NCBI Taxonomy" id="1679721"/>
    <lineage>
        <taxon>Bacteria</taxon>
        <taxon>Bacillati</taxon>
        <taxon>Bacillota</taxon>
        <taxon>Clostridia</taxon>
        <taxon>Lachnospirales</taxon>
        <taxon>Lachnospiraceae</taxon>
        <taxon>Herbinix</taxon>
    </lineage>
</organism>
<dbReference type="PRINTS" id="PR00502">
    <property type="entry name" value="NUDIXFAMILY"/>
</dbReference>
<dbReference type="Pfam" id="PF00293">
    <property type="entry name" value="NUDIX"/>
    <property type="match status" value="1"/>
</dbReference>
<sequence length="294" mass="33968">MKETHNISERDYLDSYSINNYDRPSIATDMVVFTIKSEDAKNYRKLSQKELALLLIKRGEHPFKNQWALPGGFVRQGETLEEAACRELREEAGVTDITLTQLHTFSDIDRDPRGWIISCSFMALAQEERFRIKAGTDAIEADWFYVKFEKIKTESDNLVQGKITKNIYQLTLNGTESKLSALIEERIQYTSKKINTEYIILKSEDIAFDHSKIIAYAINTLRKNINNVMFASQLLPEYFTLTDLQTVYEKILGKELVTANFRRKISDYVIETGQKVKGAGHRPSKLYKCKFEAF</sequence>
<dbReference type="Pfam" id="PF21906">
    <property type="entry name" value="WHD_NrtR"/>
    <property type="match status" value="1"/>
</dbReference>
<accession>A0A0K8J1U3</accession>
<dbReference type="Gene3D" id="1.10.10.10">
    <property type="entry name" value="Winged helix-like DNA-binding domain superfamily/Winged helix DNA-binding domain"/>
    <property type="match status" value="1"/>
</dbReference>
<dbReference type="InterPro" id="IPR036390">
    <property type="entry name" value="WH_DNA-bd_sf"/>
</dbReference>
<dbReference type="InterPro" id="IPR011213">
    <property type="entry name" value="NMN_biosyn"/>
</dbReference>
<dbReference type="RefSeq" id="WP_058257082.1">
    <property type="nucleotide sequence ID" value="NZ_DUPS01000020.1"/>
</dbReference>
<gene>
    <name evidence="4" type="ORF">SD1D_0063</name>
</gene>
<dbReference type="PIRSF" id="PIRSF019423">
    <property type="entry name" value="NMN_biosyn"/>
    <property type="match status" value="1"/>
</dbReference>
<dbReference type="Gene3D" id="3.90.79.10">
    <property type="entry name" value="Nucleoside Triphosphate Pyrophosphohydrolase"/>
    <property type="match status" value="1"/>
</dbReference>
<dbReference type="KEGG" id="hsd:SD1D_0063"/>
<dbReference type="GO" id="GO:0016787">
    <property type="term" value="F:hydrolase activity"/>
    <property type="evidence" value="ECO:0007669"/>
    <property type="project" value="UniProtKB-KW"/>
</dbReference>
<evidence type="ECO:0000313" key="4">
    <source>
        <dbReference type="EMBL" id="CUH91626.1"/>
    </source>
</evidence>
<dbReference type="InterPro" id="IPR000086">
    <property type="entry name" value="NUDIX_hydrolase_dom"/>
</dbReference>
<dbReference type="InterPro" id="IPR020476">
    <property type="entry name" value="Nudix_hydrolase"/>
</dbReference>
<dbReference type="InterPro" id="IPR020084">
    <property type="entry name" value="NUDIX_hydrolase_CS"/>
</dbReference>